<evidence type="ECO:0000313" key="2">
    <source>
        <dbReference type="EMBL" id="RBL88963.1"/>
    </source>
</evidence>
<keyword evidence="3" id="KW-1185">Reference proteome</keyword>
<reference evidence="2 3" key="1">
    <citation type="submission" date="2018-05" db="EMBL/GenBank/DDBJ databases">
        <title>Chitinophaga sp. K3CV102501T nov., isolated from isolated from a monsoon evergreen broad-leaved forest soil.</title>
        <authorList>
            <person name="Lv Y."/>
        </authorList>
    </citation>
    <scope>NUCLEOTIDE SEQUENCE [LARGE SCALE GENOMIC DNA]</scope>
    <source>
        <strain evidence="2 3">GDMCC 1.1325</strain>
    </source>
</reference>
<name>A0A365XRJ2_9BACT</name>
<dbReference type="AlphaFoldDB" id="A0A365XRJ2"/>
<sequence>MPNKLTNILNITFIVIIFFALQGRAIERYATWFSKKTAITTSQQVDTKIKSVYYRCKLQCFSEKIVPLALPPEAAAVPALHTTPREKKTGAITVVCYPMPGLLLLPLRAPPIA</sequence>
<dbReference type="RefSeq" id="WP_113617706.1">
    <property type="nucleotide sequence ID" value="NZ_QFFJ01000002.1"/>
</dbReference>
<feature type="transmembrane region" description="Helical" evidence="1">
    <location>
        <begin position="6"/>
        <end position="26"/>
    </location>
</feature>
<accession>A0A365XRJ2</accession>
<protein>
    <submittedName>
        <fullName evidence="2">Uncharacterized protein</fullName>
    </submittedName>
</protein>
<comment type="caution">
    <text evidence="2">The sequence shown here is derived from an EMBL/GenBank/DDBJ whole genome shotgun (WGS) entry which is preliminary data.</text>
</comment>
<dbReference type="EMBL" id="QFFJ01000002">
    <property type="protein sequence ID" value="RBL88963.1"/>
    <property type="molecule type" value="Genomic_DNA"/>
</dbReference>
<keyword evidence="1" id="KW-1133">Transmembrane helix</keyword>
<evidence type="ECO:0000313" key="3">
    <source>
        <dbReference type="Proteomes" id="UP000253410"/>
    </source>
</evidence>
<proteinExistence type="predicted"/>
<keyword evidence="1" id="KW-0812">Transmembrane</keyword>
<keyword evidence="1" id="KW-0472">Membrane</keyword>
<evidence type="ECO:0000256" key="1">
    <source>
        <dbReference type="SAM" id="Phobius"/>
    </source>
</evidence>
<gene>
    <name evidence="2" type="ORF">DF182_20675</name>
</gene>
<dbReference type="Proteomes" id="UP000253410">
    <property type="component" value="Unassembled WGS sequence"/>
</dbReference>
<organism evidence="2 3">
    <name type="scientific">Chitinophaga flava</name>
    <dbReference type="NCBI Taxonomy" id="2259036"/>
    <lineage>
        <taxon>Bacteria</taxon>
        <taxon>Pseudomonadati</taxon>
        <taxon>Bacteroidota</taxon>
        <taxon>Chitinophagia</taxon>
        <taxon>Chitinophagales</taxon>
        <taxon>Chitinophagaceae</taxon>
        <taxon>Chitinophaga</taxon>
    </lineage>
</organism>